<gene>
    <name evidence="5" type="primary">ltaE</name>
    <name evidence="5" type="ORF">SAMEA3545359_02476</name>
</gene>
<dbReference type="InterPro" id="IPR001597">
    <property type="entry name" value="ArAA_b-elim_lyase/Thr_aldolase"/>
</dbReference>
<accession>A0A1C6JZS0</accession>
<dbReference type="PANTHER" id="PTHR48097:SF5">
    <property type="entry name" value="LOW SPECIFICITY L-THREONINE ALDOLASE"/>
    <property type="match status" value="1"/>
</dbReference>
<dbReference type="Pfam" id="PF01212">
    <property type="entry name" value="Beta_elim_lyase"/>
    <property type="match status" value="1"/>
</dbReference>
<protein>
    <submittedName>
        <fullName evidence="5">Low specificity L-threonine aldolase</fullName>
        <ecNumber evidence="5">4.1.2.48</ecNumber>
    </submittedName>
</protein>
<proteinExistence type="inferred from homology"/>
<evidence type="ECO:0000313" key="5">
    <source>
        <dbReference type="EMBL" id="SCJ87586.1"/>
    </source>
</evidence>
<dbReference type="Gene3D" id="3.40.640.10">
    <property type="entry name" value="Type I PLP-dependent aspartate aminotransferase-like (Major domain)"/>
    <property type="match status" value="1"/>
</dbReference>
<evidence type="ECO:0000259" key="4">
    <source>
        <dbReference type="Pfam" id="PF01212"/>
    </source>
</evidence>
<comment type="similarity">
    <text evidence="2">Belongs to the threonine aldolase family.</text>
</comment>
<reference evidence="5" key="1">
    <citation type="submission" date="2015-09" db="EMBL/GenBank/DDBJ databases">
        <authorList>
            <consortium name="Pathogen Informatics"/>
        </authorList>
    </citation>
    <scope>NUCLEOTIDE SEQUENCE</scope>
    <source>
        <strain evidence="5">2789STDY5834896</strain>
    </source>
</reference>
<dbReference type="InterPro" id="IPR015422">
    <property type="entry name" value="PyrdxlP-dep_Trfase_small"/>
</dbReference>
<dbReference type="PANTHER" id="PTHR48097">
    <property type="entry name" value="L-THREONINE ALDOLASE-RELATED"/>
    <property type="match status" value="1"/>
</dbReference>
<evidence type="ECO:0000256" key="2">
    <source>
        <dbReference type="ARBA" id="ARBA00006966"/>
    </source>
</evidence>
<dbReference type="InterPro" id="IPR015424">
    <property type="entry name" value="PyrdxlP-dep_Trfase"/>
</dbReference>
<sequence>MIRFNCDYSEGAHPRILELMQQTNLEQCPGYGEDSHCDCARALIRKACGGAPVEVHFMVGGTQTNLTVISGLLRPHQGVISAASGHIGVHETGAIEATGHKVLTLPSSDGKITAAQVEALLDEHWHDETHQHMVQPGMVYISLPTELGTIYQKSELTALYQVCRKNHLPLYIDGARLGYGLAAAGCDFDLADLCALCDCFYIGGTKQGALLGEALVLCRPQLLPDFRYLMKQRGGMLAKGKLLGLQFEALFSDGLYFQLSRHAVEMADRIAATCQKKGIPPLVVTGTNQLFYIFSDEALTALQQKYAFSYWGRVDERHSAVRICTSWATTEDDTAALCADLTAL</sequence>
<dbReference type="InterPro" id="IPR015421">
    <property type="entry name" value="PyrdxlP-dep_Trfase_major"/>
</dbReference>
<evidence type="ECO:0000256" key="3">
    <source>
        <dbReference type="ARBA" id="ARBA00022898"/>
    </source>
</evidence>
<dbReference type="EMBL" id="FMHG01000002">
    <property type="protein sequence ID" value="SCJ87586.1"/>
    <property type="molecule type" value="Genomic_DNA"/>
</dbReference>
<evidence type="ECO:0000256" key="1">
    <source>
        <dbReference type="ARBA" id="ARBA00001933"/>
    </source>
</evidence>
<dbReference type="AlphaFoldDB" id="A0A1C6JZS0"/>
<dbReference type="EC" id="4.1.2.48" evidence="5"/>
<keyword evidence="5" id="KW-0456">Lyase</keyword>
<organism evidence="5">
    <name type="scientific">uncultured Anaerotruncus sp</name>
    <dbReference type="NCBI Taxonomy" id="905011"/>
    <lineage>
        <taxon>Bacteria</taxon>
        <taxon>Bacillati</taxon>
        <taxon>Bacillota</taxon>
        <taxon>Clostridia</taxon>
        <taxon>Eubacteriales</taxon>
        <taxon>Oscillospiraceae</taxon>
        <taxon>Anaerotruncus</taxon>
        <taxon>environmental samples</taxon>
    </lineage>
</organism>
<feature type="domain" description="Aromatic amino acid beta-eliminating lyase/threonine aldolase" evidence="4">
    <location>
        <begin position="16"/>
        <end position="290"/>
    </location>
</feature>
<name>A0A1C6JZS0_9FIRM</name>
<dbReference type="SUPFAM" id="SSF53383">
    <property type="entry name" value="PLP-dependent transferases"/>
    <property type="match status" value="1"/>
</dbReference>
<keyword evidence="3" id="KW-0663">Pyridoxal phosphate</keyword>
<dbReference type="GO" id="GO:0006520">
    <property type="term" value="P:amino acid metabolic process"/>
    <property type="evidence" value="ECO:0007669"/>
    <property type="project" value="InterPro"/>
</dbReference>
<comment type="cofactor">
    <cofactor evidence="1">
        <name>pyridoxal 5'-phosphate</name>
        <dbReference type="ChEBI" id="CHEBI:597326"/>
    </cofactor>
</comment>
<dbReference type="GO" id="GO:0016829">
    <property type="term" value="F:lyase activity"/>
    <property type="evidence" value="ECO:0007669"/>
    <property type="project" value="UniProtKB-KW"/>
</dbReference>
<dbReference type="Gene3D" id="3.90.1150.10">
    <property type="entry name" value="Aspartate Aminotransferase, domain 1"/>
    <property type="match status" value="1"/>
</dbReference>